<comment type="caution">
    <text evidence="1">The sequence shown here is derived from an EMBL/GenBank/DDBJ whole genome shotgun (WGS) entry which is preliminary data.</text>
</comment>
<keyword evidence="2" id="KW-1185">Reference proteome</keyword>
<reference evidence="1" key="1">
    <citation type="submission" date="2021-03" db="EMBL/GenBank/DDBJ databases">
        <title>Antimicrobial resistance genes in bacteria isolated from Japanese honey, and their potential for conferring macrolide and lincosamide resistance in the American foulbrood pathogen Paenibacillus larvae.</title>
        <authorList>
            <person name="Okamoto M."/>
            <person name="Kumagai M."/>
            <person name="Kanamori H."/>
            <person name="Takamatsu D."/>
        </authorList>
    </citation>
    <scope>NUCLEOTIDE SEQUENCE</scope>
    <source>
        <strain evidence="1">J41TS4</strain>
    </source>
</reference>
<evidence type="ECO:0008006" key="3">
    <source>
        <dbReference type="Google" id="ProtNLM"/>
    </source>
</evidence>
<evidence type="ECO:0000313" key="2">
    <source>
        <dbReference type="Proteomes" id="UP000678895"/>
    </source>
</evidence>
<accession>A0A919Y174</accession>
<evidence type="ECO:0000313" key="1">
    <source>
        <dbReference type="EMBL" id="GIO42226.1"/>
    </source>
</evidence>
<dbReference type="AlphaFoldDB" id="A0A919Y174"/>
<sequence length="114" mass="12703">MISRLETMVLSGADLPIRVVRKQIASAIDIFIHLSRLRDRSRRVMEISEVIGMEDGEVVLNRLYQFKELGEEEGKLIGVLERTGTMLRTEKLSMAGITADVTALSEEASAHGMD</sequence>
<dbReference type="Proteomes" id="UP000678895">
    <property type="component" value="Unassembled WGS sequence"/>
</dbReference>
<organism evidence="1 2">
    <name type="scientific">Paenibacillus apis</name>
    <dbReference type="NCBI Taxonomy" id="1792174"/>
    <lineage>
        <taxon>Bacteria</taxon>
        <taxon>Bacillati</taxon>
        <taxon>Bacillota</taxon>
        <taxon>Bacilli</taxon>
        <taxon>Bacillales</taxon>
        <taxon>Paenibacillaceae</taxon>
        <taxon>Paenibacillus</taxon>
    </lineage>
</organism>
<gene>
    <name evidence="1" type="ORF">J41TS4_19840</name>
</gene>
<dbReference type="InterPro" id="IPR027417">
    <property type="entry name" value="P-loop_NTPase"/>
</dbReference>
<protein>
    <recommendedName>
        <fullName evidence="3">Pilus assembly protein CpaF</fullName>
    </recommendedName>
</protein>
<dbReference type="Gene3D" id="3.40.50.300">
    <property type="entry name" value="P-loop containing nucleotide triphosphate hydrolases"/>
    <property type="match status" value="1"/>
</dbReference>
<proteinExistence type="predicted"/>
<name>A0A919Y174_9BACL</name>
<dbReference type="EMBL" id="BORS01000006">
    <property type="protein sequence ID" value="GIO42226.1"/>
    <property type="molecule type" value="Genomic_DNA"/>
</dbReference>